<comment type="caution">
    <text evidence="1">The sequence shown here is derived from an EMBL/GenBank/DDBJ whole genome shotgun (WGS) entry which is preliminary data.</text>
</comment>
<accession>A0ABR1W6V9</accession>
<gene>
    <name evidence="1" type="ORF">PG996_004084</name>
</gene>
<organism evidence="1 2">
    <name type="scientific">Apiospora saccharicola</name>
    <dbReference type="NCBI Taxonomy" id="335842"/>
    <lineage>
        <taxon>Eukaryota</taxon>
        <taxon>Fungi</taxon>
        <taxon>Dikarya</taxon>
        <taxon>Ascomycota</taxon>
        <taxon>Pezizomycotina</taxon>
        <taxon>Sordariomycetes</taxon>
        <taxon>Xylariomycetidae</taxon>
        <taxon>Amphisphaeriales</taxon>
        <taxon>Apiosporaceae</taxon>
        <taxon>Apiospora</taxon>
    </lineage>
</organism>
<reference evidence="1 2" key="1">
    <citation type="submission" date="2023-01" db="EMBL/GenBank/DDBJ databases">
        <title>Analysis of 21 Apiospora genomes using comparative genomics revels a genus with tremendous synthesis potential of carbohydrate active enzymes and secondary metabolites.</title>
        <authorList>
            <person name="Sorensen T."/>
        </authorList>
    </citation>
    <scope>NUCLEOTIDE SEQUENCE [LARGE SCALE GENOMIC DNA]</scope>
    <source>
        <strain evidence="1 2">CBS 83171</strain>
    </source>
</reference>
<evidence type="ECO:0000313" key="1">
    <source>
        <dbReference type="EMBL" id="KAK8077914.1"/>
    </source>
</evidence>
<evidence type="ECO:0000313" key="2">
    <source>
        <dbReference type="Proteomes" id="UP001446871"/>
    </source>
</evidence>
<sequence>MANAVKNLMLKSHFSLSGDSSAKTFWSPTYVPAGDHANTMHYAAWRNMRLSRFAFSSTLT</sequence>
<proteinExistence type="predicted"/>
<dbReference type="Proteomes" id="UP001446871">
    <property type="component" value="Unassembled WGS sequence"/>
</dbReference>
<name>A0ABR1W6V9_9PEZI</name>
<protein>
    <submittedName>
        <fullName evidence="1">Uncharacterized protein</fullName>
    </submittedName>
</protein>
<keyword evidence="2" id="KW-1185">Reference proteome</keyword>
<dbReference type="EMBL" id="JAQQWM010000002">
    <property type="protein sequence ID" value="KAK8077914.1"/>
    <property type="molecule type" value="Genomic_DNA"/>
</dbReference>